<comment type="caution">
    <text evidence="2">The sequence shown here is derived from an EMBL/GenBank/DDBJ whole genome shotgun (WGS) entry which is preliminary data.</text>
</comment>
<sequence length="313" mass="36983">MDKNTLEERALRLLSGDYDEKFKQKYRVIDSGSYKLSKKLKNKIFDHNFIQPIQYRLFDYHWIYYDPNLISRPGQKVFKHIVSKENLALLTCRQQSTFDFQHVFLTKILVDICTVSMQTKETGYAFPLFLYFKDGSRATNLNMEIVAEIEKIAGKVSPEDIFDYIYAVLHSPKYREKYKEFLKIDFPRVPYPKDIKTFKKLVAFGAELRSLHLLESPRVNHFLTTYPIAGSDTVEKLTYEDGKVFINTEQYFGNVPEVTWNFYIGGYQPARKWLKDRKGRILTNIDLEHYQKIIVALAETNRIMKEIDKVVEF</sequence>
<organism evidence="2">
    <name type="scientific">marine sediment metagenome</name>
    <dbReference type="NCBI Taxonomy" id="412755"/>
    <lineage>
        <taxon>unclassified sequences</taxon>
        <taxon>metagenomes</taxon>
        <taxon>ecological metagenomes</taxon>
    </lineage>
</organism>
<evidence type="ECO:0000259" key="1">
    <source>
        <dbReference type="Pfam" id="PF18135"/>
    </source>
</evidence>
<evidence type="ECO:0000313" key="2">
    <source>
        <dbReference type="EMBL" id="GAG70025.1"/>
    </source>
</evidence>
<name>X0ZK61_9ZZZZ</name>
<proteinExistence type="predicted"/>
<dbReference type="AlphaFoldDB" id="X0ZK61"/>
<dbReference type="Pfam" id="PF18135">
    <property type="entry name" value="Type_ISP_C"/>
    <property type="match status" value="1"/>
</dbReference>
<dbReference type="InterPro" id="IPR041635">
    <property type="entry name" value="Type_ISP_LLaBIII_C"/>
</dbReference>
<feature type="domain" description="Type ISP restriction-modification enzyme LLaBIII C-terminal specificity" evidence="1">
    <location>
        <begin position="2"/>
        <end position="306"/>
    </location>
</feature>
<accession>X0ZK61</accession>
<gene>
    <name evidence="2" type="ORF">S01H4_01595</name>
</gene>
<dbReference type="EMBL" id="BART01000298">
    <property type="protein sequence ID" value="GAG70025.1"/>
    <property type="molecule type" value="Genomic_DNA"/>
</dbReference>
<protein>
    <recommendedName>
        <fullName evidence="1">Type ISP restriction-modification enzyme LLaBIII C-terminal specificity domain-containing protein</fullName>
    </recommendedName>
</protein>
<reference evidence="2" key="1">
    <citation type="journal article" date="2014" name="Front. Microbiol.">
        <title>High frequency of phylogenetically diverse reductive dehalogenase-homologous genes in deep subseafloor sedimentary metagenomes.</title>
        <authorList>
            <person name="Kawai M."/>
            <person name="Futagami T."/>
            <person name="Toyoda A."/>
            <person name="Takaki Y."/>
            <person name="Nishi S."/>
            <person name="Hori S."/>
            <person name="Arai W."/>
            <person name="Tsubouchi T."/>
            <person name="Morono Y."/>
            <person name="Uchiyama I."/>
            <person name="Ito T."/>
            <person name="Fujiyama A."/>
            <person name="Inagaki F."/>
            <person name="Takami H."/>
        </authorList>
    </citation>
    <scope>NUCLEOTIDE SEQUENCE</scope>
    <source>
        <strain evidence="2">Expedition CK06-06</strain>
    </source>
</reference>